<organism evidence="2 3">
    <name type="scientific">Corynebacterium breve</name>
    <dbReference type="NCBI Taxonomy" id="3049799"/>
    <lineage>
        <taxon>Bacteria</taxon>
        <taxon>Bacillati</taxon>
        <taxon>Actinomycetota</taxon>
        <taxon>Actinomycetes</taxon>
        <taxon>Mycobacteriales</taxon>
        <taxon>Corynebacteriaceae</taxon>
        <taxon>Corynebacterium</taxon>
    </lineage>
</organism>
<dbReference type="Proteomes" id="UP001225598">
    <property type="component" value="Chromosome"/>
</dbReference>
<dbReference type="RefSeq" id="WP_284825601.1">
    <property type="nucleotide sequence ID" value="NZ_CP126969.1"/>
</dbReference>
<evidence type="ECO:0000313" key="2">
    <source>
        <dbReference type="EMBL" id="WIM68207.1"/>
    </source>
</evidence>
<proteinExistence type="predicted"/>
<keyword evidence="3" id="KW-1185">Reference proteome</keyword>
<evidence type="ECO:0000313" key="3">
    <source>
        <dbReference type="Proteomes" id="UP001225598"/>
    </source>
</evidence>
<sequence>MSSRAILPVKISLTEGDFFTLWAPTWKEHGSEWQAFLGDDESVLVFHTPEELLAYLDKNSSHDLSSHPKWAEFSQGKDDRVVPNEKQYYDIIGAPKYLAGRPSHENVSTISRIFQLTRSLAEVGGAEDAVIFFATHSVLGNVARGSDHYSGEHGLGEWSAVGRAVLTNWEKVVESLDETVRVVETKEFEPDVITAAATRISNAQAEREEAEKLAAEQAKAERENVDPYDTTPWAAAGIDPVKISVQGKSVYTLRTYLDGSPVFLGKYGEIFTFPTGKQLLRWMLENEDHDLATVSTWEDLMSSAHAGELELTVHKDNTYSFNGIANGIEKGVDSVDTDQMGKAYEILADAADWAADDSLNSFLLANPRMQDYLAYMLGSTEQAGYVPSAPFNDKADGWRELENMLIKRFSKF</sequence>
<protein>
    <recommendedName>
        <fullName evidence="4">Primosomal protein</fullName>
    </recommendedName>
</protein>
<gene>
    <name evidence="2" type="ORF">QP027_02060</name>
</gene>
<dbReference type="EMBL" id="CP126969">
    <property type="protein sequence ID" value="WIM68207.1"/>
    <property type="molecule type" value="Genomic_DNA"/>
</dbReference>
<evidence type="ECO:0008006" key="4">
    <source>
        <dbReference type="Google" id="ProtNLM"/>
    </source>
</evidence>
<accession>A0ABY8VGH6</accession>
<evidence type="ECO:0000256" key="1">
    <source>
        <dbReference type="SAM" id="Coils"/>
    </source>
</evidence>
<name>A0ABY8VGH6_9CORY</name>
<feature type="coiled-coil region" evidence="1">
    <location>
        <begin position="193"/>
        <end position="223"/>
    </location>
</feature>
<reference evidence="2 3" key="1">
    <citation type="submission" date="2023-05" db="EMBL/GenBank/DDBJ databases">
        <title>Corynebacterium suedekumii sp. nov. and Corynebacterium breve sp. nov. isolated from raw cow's milk.</title>
        <authorList>
            <person name="Baer M.K."/>
            <person name="Mehl L."/>
            <person name="Hellmuth R."/>
            <person name="Marke G."/>
            <person name="Lipski A."/>
        </authorList>
    </citation>
    <scope>NUCLEOTIDE SEQUENCE [LARGE SCALE GENOMIC DNA]</scope>
    <source>
        <strain evidence="2 3">R4</strain>
    </source>
</reference>
<keyword evidence="1" id="KW-0175">Coiled coil</keyword>